<sequence>MIAQTVFAAALIASVSASWESKTGSCNTGTISCCDLNKKAQSSTGKNDALISTGDIASQVGVQCDQVPLLIGVAIEDECKNTPVCCEGLEEDGLVGLALQTEQDAAGADSRANDELKHSAANNIGKRKLEQGEVDEVDNSEQCKSHERMTLSFKDWAAPSPILGVAGVEPSENTSLFLGGYEDDTLNAAQKAEGVDDVIEAVGAHRFVGITSDSSPSSVSAANDLRQLHPHLLVMADPSRAIDNIYGYLTEILGLVEPIRYMHKVVAFIKNHSLLLNRFNTSWHNREHGDPPQLKLHGTYNFLDSLRMVKSFKAFDLTDVLTSEPTDAKGAEYKSVLEDDHFRKRWAFMRDALAEPFLEAHEKFQRHDLRLDTVQVELAQLMTKVYTRLVNWEEANATMLRQVLHVFDTCGRKYLDSTSATIRIRDGEDEKLYALTVLALFLNPRTNLDTFRYRKSQKSQPLLQLIRESKHGVNIEEMHALMHKASNQIVRIILILDRYWTRLLELQDKLLGKGIRYGPQNESVNTDRFVIEVLRWAASDSPYDDKVSRAGTDPVAYWESKNDSWIKFIAIQLLSARPTSAPCERLFASAASAASATSAASDLEDSPKSPPQPSKLFKAMSTSQRQKAHKKVKTDVEESAGECTDFAEAMSCSADQSVDEDVAGALHTNKLQALYAEEGLINFDGLTDSSITQDIEKDLTEHCRSLFNACKYSEIWIATDQ</sequence>
<dbReference type="Proteomes" id="UP000310189">
    <property type="component" value="Unassembled WGS sequence"/>
</dbReference>
<keyword evidence="4" id="KW-1015">Disulfide bond</keyword>
<organism evidence="7 8">
    <name type="scientific">Wallemia hederae</name>
    <dbReference type="NCBI Taxonomy" id="1540922"/>
    <lineage>
        <taxon>Eukaryota</taxon>
        <taxon>Fungi</taxon>
        <taxon>Dikarya</taxon>
        <taxon>Basidiomycota</taxon>
        <taxon>Wallemiomycotina</taxon>
        <taxon>Wallemiomycetes</taxon>
        <taxon>Wallemiales</taxon>
        <taxon>Wallemiaceae</taxon>
        <taxon>Wallemia</taxon>
    </lineage>
</organism>
<name>A0A4T0FGS3_9BASI</name>
<gene>
    <name evidence="7" type="ORF">E3P99_03293</name>
</gene>
<evidence type="ECO:0000313" key="7">
    <source>
        <dbReference type="EMBL" id="TIA87259.1"/>
    </source>
</evidence>
<dbReference type="OrthoDB" id="4225815at2759"/>
<evidence type="ECO:0008006" key="9">
    <source>
        <dbReference type="Google" id="ProtNLM"/>
    </source>
</evidence>
<dbReference type="AlphaFoldDB" id="A0A4T0FGS3"/>
<dbReference type="GO" id="GO:0005199">
    <property type="term" value="F:structural constituent of cell wall"/>
    <property type="evidence" value="ECO:0007669"/>
    <property type="project" value="InterPro"/>
</dbReference>
<dbReference type="Pfam" id="PF01185">
    <property type="entry name" value="Hydrophobin"/>
    <property type="match status" value="1"/>
</dbReference>
<dbReference type="CDD" id="cd23507">
    <property type="entry name" value="hydrophobin_I"/>
    <property type="match status" value="1"/>
</dbReference>
<evidence type="ECO:0000256" key="5">
    <source>
        <dbReference type="SAM" id="MobiDB-lite"/>
    </source>
</evidence>
<reference evidence="7 8" key="1">
    <citation type="submission" date="2019-03" db="EMBL/GenBank/DDBJ databases">
        <title>Sequencing 23 genomes of Wallemia ichthyophaga.</title>
        <authorList>
            <person name="Gostincar C."/>
        </authorList>
    </citation>
    <scope>NUCLEOTIDE SEQUENCE [LARGE SCALE GENOMIC DNA]</scope>
    <source>
        <strain evidence="7 8">EXF-5753</strain>
    </source>
</reference>
<accession>A0A4T0FGS3</accession>
<protein>
    <recommendedName>
        <fullName evidence="9">Hydrophobin</fullName>
    </recommendedName>
</protein>
<evidence type="ECO:0000256" key="3">
    <source>
        <dbReference type="ARBA" id="ARBA00022525"/>
    </source>
</evidence>
<keyword evidence="3" id="KW-0964">Secreted</keyword>
<feature type="signal peptide" evidence="6">
    <location>
        <begin position="1"/>
        <end position="17"/>
    </location>
</feature>
<evidence type="ECO:0000256" key="6">
    <source>
        <dbReference type="SAM" id="SignalP"/>
    </source>
</evidence>
<dbReference type="InterPro" id="IPR001338">
    <property type="entry name" value="Class_I_Hydrophobin"/>
</dbReference>
<proteinExistence type="predicted"/>
<feature type="region of interest" description="Disordered" evidence="5">
    <location>
        <begin position="599"/>
        <end position="634"/>
    </location>
</feature>
<keyword evidence="6" id="KW-0732">Signal</keyword>
<evidence type="ECO:0000256" key="4">
    <source>
        <dbReference type="ARBA" id="ARBA00023157"/>
    </source>
</evidence>
<dbReference type="SUPFAM" id="SSF53098">
    <property type="entry name" value="Ribonuclease H-like"/>
    <property type="match status" value="1"/>
</dbReference>
<keyword evidence="8" id="KW-1185">Reference proteome</keyword>
<dbReference type="InterPro" id="IPR012337">
    <property type="entry name" value="RNaseH-like_sf"/>
</dbReference>
<dbReference type="GO" id="GO:0009277">
    <property type="term" value="C:fungal-type cell wall"/>
    <property type="evidence" value="ECO:0007669"/>
    <property type="project" value="InterPro"/>
</dbReference>
<evidence type="ECO:0000256" key="1">
    <source>
        <dbReference type="ARBA" id="ARBA00004191"/>
    </source>
</evidence>
<keyword evidence="2" id="KW-0134">Cell wall</keyword>
<comment type="caution">
    <text evidence="7">The sequence shown here is derived from an EMBL/GenBank/DDBJ whole genome shotgun (WGS) entry which is preliminary data.</text>
</comment>
<dbReference type="EMBL" id="SPNW01000060">
    <property type="protein sequence ID" value="TIA87259.1"/>
    <property type="molecule type" value="Genomic_DNA"/>
</dbReference>
<evidence type="ECO:0000313" key="8">
    <source>
        <dbReference type="Proteomes" id="UP000310189"/>
    </source>
</evidence>
<evidence type="ECO:0000256" key="2">
    <source>
        <dbReference type="ARBA" id="ARBA00022512"/>
    </source>
</evidence>
<feature type="chain" id="PRO_5020633200" description="Hydrophobin" evidence="6">
    <location>
        <begin position="18"/>
        <end position="721"/>
    </location>
</feature>
<comment type="subcellular location">
    <subcellularLocation>
        <location evidence="1">Secreted</location>
        <location evidence="1">Cell wall</location>
    </subcellularLocation>
</comment>
<dbReference type="SMART" id="SM00075">
    <property type="entry name" value="HYDRO"/>
    <property type="match status" value="1"/>
</dbReference>